<evidence type="ECO:0000256" key="3">
    <source>
        <dbReference type="ARBA" id="ARBA00022525"/>
    </source>
</evidence>
<proteinExistence type="inferred from homology"/>
<dbReference type="AlphaFoldDB" id="A0A914ALA7"/>
<dbReference type="InterPro" id="IPR008735">
    <property type="entry name" value="PSP94"/>
</dbReference>
<evidence type="ECO:0000256" key="1">
    <source>
        <dbReference type="ARBA" id="ARBA00004613"/>
    </source>
</evidence>
<dbReference type="RefSeq" id="XP_038064527.1">
    <property type="nucleotide sequence ID" value="XM_038208599.1"/>
</dbReference>
<dbReference type="EnsemblMetazoa" id="XM_038208599.1">
    <property type="protein sequence ID" value="XP_038064527.1"/>
    <property type="gene ID" value="LOC119734952"/>
</dbReference>
<evidence type="ECO:0000313" key="6">
    <source>
        <dbReference type="EnsemblMetazoa" id="XP_038064527.1"/>
    </source>
</evidence>
<dbReference type="OrthoDB" id="6076852at2759"/>
<dbReference type="OMA" id="CICIEYK"/>
<evidence type="ECO:0000256" key="4">
    <source>
        <dbReference type="ARBA" id="ARBA00023157"/>
    </source>
</evidence>
<keyword evidence="3" id="KW-0964">Secreted</keyword>
<protein>
    <submittedName>
        <fullName evidence="6">Uncharacterized protein</fullName>
    </submittedName>
</protein>
<dbReference type="GO" id="GO:0005576">
    <property type="term" value="C:extracellular region"/>
    <property type="evidence" value="ECO:0007669"/>
    <property type="project" value="UniProtKB-SubCell"/>
</dbReference>
<keyword evidence="7" id="KW-1185">Reference proteome</keyword>
<evidence type="ECO:0000256" key="2">
    <source>
        <dbReference type="ARBA" id="ARBA00010352"/>
    </source>
</evidence>
<organism evidence="6 7">
    <name type="scientific">Patiria miniata</name>
    <name type="common">Bat star</name>
    <name type="synonym">Asterina miniata</name>
    <dbReference type="NCBI Taxonomy" id="46514"/>
    <lineage>
        <taxon>Eukaryota</taxon>
        <taxon>Metazoa</taxon>
        <taxon>Echinodermata</taxon>
        <taxon>Eleutherozoa</taxon>
        <taxon>Asterozoa</taxon>
        <taxon>Asteroidea</taxon>
        <taxon>Valvatacea</taxon>
        <taxon>Valvatida</taxon>
        <taxon>Asterinidae</taxon>
        <taxon>Patiria</taxon>
    </lineage>
</organism>
<comment type="subcellular location">
    <subcellularLocation>
        <location evidence="1">Secreted</location>
    </subcellularLocation>
</comment>
<accession>A0A914ALA7</accession>
<dbReference type="Gene3D" id="2.20.25.590">
    <property type="match status" value="1"/>
</dbReference>
<dbReference type="Pfam" id="PF05825">
    <property type="entry name" value="PSP94"/>
    <property type="match status" value="1"/>
</dbReference>
<keyword evidence="5" id="KW-0732">Signal</keyword>
<comment type="similarity">
    <text evidence="2">Belongs to the beta-microseminoprotein family.</text>
</comment>
<keyword evidence="4" id="KW-1015">Disulfide bond</keyword>
<dbReference type="GeneID" id="119734952"/>
<dbReference type="Proteomes" id="UP000887568">
    <property type="component" value="Unplaced"/>
</dbReference>
<feature type="signal peptide" evidence="5">
    <location>
        <begin position="1"/>
        <end position="21"/>
    </location>
</feature>
<evidence type="ECO:0000256" key="5">
    <source>
        <dbReference type="SAM" id="SignalP"/>
    </source>
</evidence>
<sequence>MAAFTLVFALSLLFMAGVANTCEVVDGVECSVVGATVKDGLPKSVSGNCFTCICIKYNRATAVQCCSNALMPTGYDESKCELILNEKTCMYAVHEVESPHNGCPFTGYFFPT</sequence>
<evidence type="ECO:0000313" key="7">
    <source>
        <dbReference type="Proteomes" id="UP000887568"/>
    </source>
</evidence>
<feature type="chain" id="PRO_5037617295" evidence="5">
    <location>
        <begin position="22"/>
        <end position="112"/>
    </location>
</feature>
<reference evidence="6" key="1">
    <citation type="submission" date="2022-11" db="UniProtKB">
        <authorList>
            <consortium name="EnsemblMetazoa"/>
        </authorList>
    </citation>
    <scope>IDENTIFICATION</scope>
</reference>
<name>A0A914ALA7_PATMI</name>